<dbReference type="InterPro" id="IPR027417">
    <property type="entry name" value="P-loop_NTPase"/>
</dbReference>
<keyword evidence="14" id="KW-1185">Reference proteome</keyword>
<evidence type="ECO:0000313" key="14">
    <source>
        <dbReference type="Proteomes" id="UP001497600"/>
    </source>
</evidence>
<dbReference type="InterPro" id="IPR044726">
    <property type="entry name" value="ABCC_6TM_D2"/>
</dbReference>
<dbReference type="SUPFAM" id="SSF52540">
    <property type="entry name" value="P-loop containing nucleoside triphosphate hydrolases"/>
    <property type="match status" value="2"/>
</dbReference>
<feature type="transmembrane region" description="Helical" evidence="10">
    <location>
        <begin position="136"/>
        <end position="155"/>
    </location>
</feature>
<dbReference type="InterPro" id="IPR003439">
    <property type="entry name" value="ABC_transporter-like_ATP-bd"/>
</dbReference>
<sequence length="1603" mass="178221">MDIMFNKDSWELPPVLYKPHGNAIDPDFYALVVAAFFVLIGPFALYQLLEIIYAREYGVFNIKYSFGNAFTSSNTGSAHQVRLAAVLVQSISFAVLAFLNFGWNYQYYILAIATVLTALVILPLHARETTRSSSQLASILIYWTGTFVWISVAAVQDLSSKHHLLSTGSPLGLTLDIILVLNSLFIFVSELAFWSPSVELVDYYNLNEWRLDQSRNIYSTLTFIWAQKLISKVYNTDTVGMEDLSPVPLYITSEYTSSKLQQVWDSALFKAKQQQELAKKSKKNPRSGLWAKIFGKKEVDDSKLNVSLFLSIAVAFSGLIIYTLTLNLIEVTTSFIQPFLLQWFIRYFTATTGLSVEDGTSPLDPPPPKILGFFIAVLIFIMSALRFCLFNQYFTQIFNIVYSCQSSLTVMIYNKALKLTPQARKNKSTGDIVNNVTMDISTIQWFCSSLQDFVSTPIKFFLCLASLYKIIGQATWGGVAAAAILIPISSILSTSFMSLYPILMKHTDSRTSLTTEILNSMKSIKLYSWEKPMLARLSAIRNDKELKTLKKIGIYSAGSQFLWNCIPFFVSCASYATFTYLYDIPLTPDIVFPSLSLFDMLTEPVFMLPNLITNLIEARTSLKRLSDLLLMDELDTDFITKTNTPLKSGEVSISVSDATFVWTNKKKSTDSDSNSDEEQAIESSDKPEIALNNIDFTAKKGQLTCVVGKVGSGKTTLFKALLGEVPLLTEQESKPEIEINGTIAYCSQSPWILNGTVKENILFGCKYDRAFYQKTIDACELSTDFKVLPDGDATVVGEKGISLSGGQKARISLARAVYSKSDIYFFDDVLSAVDAHVGKNIIEKVLGPNGIISTKTKVLATNSVTVLHEADEIFLLKSGSIVEKGNFSDVMARGSDLATLIKDFGRKDDKEQEDEVSEETKSASTTPPVSATSSNKPITNIIADETIVEFTGDEVALQRVISNETIGKASLTSYSHVYVDEDDDGSKKKTGNTTEDSEKGKVKLAVFIEYFRACNYAWVTIFVLFTLCIYVAGVLEKSLLTAWSQINADAGETVDAKFYLTIYLIIGVIGGILNLVSAFILWSLCIIRGARYFHDTMAKSILRSPMRFFETTPVGRILNRFTDDIGVIDMQLPWIFMSFLSLIVNGIVTFAVIVLNLPAMVLIIGVLLILYNQIRKFFIPSSRELKRLSSKTKSPQIAHVQESINGIDTVKAYGQNERFVYKNKQNIDKVVAIGYNSQACNRWLSMRLQCISSIILFASSILALLTIGTAGEINPALLGFIMVYALSITSILNAIVRLWSEVETQSVAVERLVEFCNLPSEASEVVEDYRPSASWPDQGAISFSDYSTRYAENLDPVLKNITLDIKGNEKIGIVGRTGAGKSSLTLALFRIIEATTGHISIDGMNTSKLGLSDLRHQLSIIPQDSHTVEGSVRQNLDPFQEFTDEQLWKVLELAHLKEHVESMKTEPTDKDKEDHEGDDELVTTYALDAKIFEGGSNLSAGQKQLLCLARALLNPSKVLLLDEATAAVDVQTDKIIQETIRSAFKDKTILVIAHRLETIMDSDRVLVLDHGEVKEFNSPEELLKDKEGIFYSLCKEGGYLPKA</sequence>
<evidence type="ECO:0000256" key="8">
    <source>
        <dbReference type="ARBA" id="ARBA00023136"/>
    </source>
</evidence>
<gene>
    <name evidence="13" type="primary">MLT1</name>
    <name evidence="13" type="ORF">CAAN4_A03378</name>
</gene>
<evidence type="ECO:0000259" key="11">
    <source>
        <dbReference type="PROSITE" id="PS50893"/>
    </source>
</evidence>
<evidence type="ECO:0000313" key="13">
    <source>
        <dbReference type="EMBL" id="CAK7892547.1"/>
    </source>
</evidence>
<dbReference type="Gene3D" id="3.40.50.300">
    <property type="entry name" value="P-loop containing nucleotide triphosphate hydrolases"/>
    <property type="match status" value="2"/>
</dbReference>
<dbReference type="InterPro" id="IPR044746">
    <property type="entry name" value="ABCC_6TM_D1"/>
</dbReference>
<accession>A0ABP0E5H7</accession>
<dbReference type="InterPro" id="IPR017871">
    <property type="entry name" value="ABC_transporter-like_CS"/>
</dbReference>
<evidence type="ECO:0000256" key="7">
    <source>
        <dbReference type="ARBA" id="ARBA00022989"/>
    </source>
</evidence>
<evidence type="ECO:0000256" key="9">
    <source>
        <dbReference type="SAM" id="MobiDB-lite"/>
    </source>
</evidence>
<dbReference type="Pfam" id="PF00005">
    <property type="entry name" value="ABC_tran"/>
    <property type="match status" value="2"/>
</dbReference>
<keyword evidence="3 10" id="KW-0812">Transmembrane</keyword>
<keyword evidence="8 10" id="KW-0472">Membrane</keyword>
<evidence type="ECO:0000256" key="5">
    <source>
        <dbReference type="ARBA" id="ARBA00022741"/>
    </source>
</evidence>
<feature type="region of interest" description="Disordered" evidence="9">
    <location>
        <begin position="908"/>
        <end position="935"/>
    </location>
</feature>
<dbReference type="CDD" id="cd18580">
    <property type="entry name" value="ABC_6TM_ABCC_D2"/>
    <property type="match status" value="1"/>
</dbReference>
<feature type="domain" description="ABC transmembrane type-1" evidence="12">
    <location>
        <begin position="1059"/>
        <end position="1304"/>
    </location>
</feature>
<evidence type="ECO:0000256" key="2">
    <source>
        <dbReference type="ARBA" id="ARBA00022448"/>
    </source>
</evidence>
<dbReference type="InterPro" id="IPR003593">
    <property type="entry name" value="AAA+_ATPase"/>
</dbReference>
<evidence type="ECO:0000256" key="10">
    <source>
        <dbReference type="SAM" id="Phobius"/>
    </source>
</evidence>
<comment type="subcellular location">
    <subcellularLocation>
        <location evidence="1">Vacuole membrane</location>
        <topology evidence="1">Multi-pass membrane protein</topology>
    </subcellularLocation>
</comment>
<dbReference type="PROSITE" id="PS50929">
    <property type="entry name" value="ABC_TM1F"/>
    <property type="match status" value="2"/>
</dbReference>
<dbReference type="SMART" id="SM00382">
    <property type="entry name" value="AAA"/>
    <property type="match status" value="2"/>
</dbReference>
<reference evidence="13 14" key="1">
    <citation type="submission" date="2024-01" db="EMBL/GenBank/DDBJ databases">
        <authorList>
            <consortium name="Genoscope - CEA"/>
            <person name="William W."/>
        </authorList>
    </citation>
    <scope>NUCLEOTIDE SEQUENCE [LARGE SCALE GENOMIC DNA]</scope>
    <source>
        <strain evidence="13 14">29B2s-10</strain>
    </source>
</reference>
<keyword evidence="4" id="KW-0677">Repeat</keyword>
<dbReference type="PROSITE" id="PS50893">
    <property type="entry name" value="ABC_TRANSPORTER_2"/>
    <property type="match status" value="2"/>
</dbReference>
<feature type="transmembrane region" description="Helical" evidence="10">
    <location>
        <begin position="1276"/>
        <end position="1296"/>
    </location>
</feature>
<dbReference type="Proteomes" id="UP001497600">
    <property type="component" value="Chromosome A"/>
</dbReference>
<feature type="domain" description="ABC transmembrane type-1" evidence="12">
    <location>
        <begin position="326"/>
        <end position="617"/>
    </location>
</feature>
<dbReference type="InterPro" id="IPR036640">
    <property type="entry name" value="ABC1_TM_sf"/>
</dbReference>
<feature type="transmembrane region" description="Helical" evidence="10">
    <location>
        <begin position="1016"/>
        <end position="1035"/>
    </location>
</feature>
<feature type="transmembrane region" description="Helical" evidence="10">
    <location>
        <begin position="370"/>
        <end position="389"/>
    </location>
</feature>
<keyword evidence="2" id="KW-0813">Transport</keyword>
<feature type="domain" description="ABC transporter" evidence="11">
    <location>
        <begin position="1341"/>
        <end position="1595"/>
    </location>
</feature>
<name>A0ABP0E5H7_9ASCO</name>
<dbReference type="EMBL" id="OZ004253">
    <property type="protein sequence ID" value="CAK7892547.1"/>
    <property type="molecule type" value="Genomic_DNA"/>
</dbReference>
<feature type="transmembrane region" description="Helical" evidence="10">
    <location>
        <begin position="1150"/>
        <end position="1171"/>
    </location>
</feature>
<feature type="compositionally biased region" description="Low complexity" evidence="9">
    <location>
        <begin position="922"/>
        <end position="934"/>
    </location>
</feature>
<feature type="transmembrane region" description="Helical" evidence="10">
    <location>
        <begin position="105"/>
        <end position="124"/>
    </location>
</feature>
<protein>
    <submittedName>
        <fullName evidence="13">Multiple drug resistance-associated protein-like transporter 1</fullName>
    </submittedName>
</protein>
<evidence type="ECO:0000259" key="12">
    <source>
        <dbReference type="PROSITE" id="PS50929"/>
    </source>
</evidence>
<evidence type="ECO:0000256" key="1">
    <source>
        <dbReference type="ARBA" id="ARBA00004128"/>
    </source>
</evidence>
<evidence type="ECO:0000256" key="6">
    <source>
        <dbReference type="ARBA" id="ARBA00022840"/>
    </source>
</evidence>
<dbReference type="PANTHER" id="PTHR24223:SF443">
    <property type="entry name" value="MULTIDRUG-RESISTANCE LIKE PROTEIN 1, ISOFORM I"/>
    <property type="match status" value="1"/>
</dbReference>
<proteinExistence type="predicted"/>
<evidence type="ECO:0000256" key="4">
    <source>
        <dbReference type="ARBA" id="ARBA00022737"/>
    </source>
</evidence>
<feature type="transmembrane region" description="Helical" evidence="10">
    <location>
        <begin position="175"/>
        <end position="194"/>
    </location>
</feature>
<organism evidence="13 14">
    <name type="scientific">[Candida] anglica</name>
    <dbReference type="NCBI Taxonomy" id="148631"/>
    <lineage>
        <taxon>Eukaryota</taxon>
        <taxon>Fungi</taxon>
        <taxon>Dikarya</taxon>
        <taxon>Ascomycota</taxon>
        <taxon>Saccharomycotina</taxon>
        <taxon>Pichiomycetes</taxon>
        <taxon>Debaryomycetaceae</taxon>
        <taxon>Kurtzmaniella</taxon>
    </lineage>
</organism>
<dbReference type="PANTHER" id="PTHR24223">
    <property type="entry name" value="ATP-BINDING CASSETTE SUB-FAMILY C"/>
    <property type="match status" value="1"/>
</dbReference>
<dbReference type="PROSITE" id="PS00211">
    <property type="entry name" value="ABC_TRANSPORTER_1"/>
    <property type="match status" value="2"/>
</dbReference>
<dbReference type="Pfam" id="PF00664">
    <property type="entry name" value="ABC_membrane"/>
    <property type="match status" value="2"/>
</dbReference>
<dbReference type="SUPFAM" id="SSF90123">
    <property type="entry name" value="ABC transporter transmembrane region"/>
    <property type="match status" value="2"/>
</dbReference>
<dbReference type="CDD" id="cd03250">
    <property type="entry name" value="ABCC_MRP_domain1"/>
    <property type="match status" value="1"/>
</dbReference>
<keyword evidence="7 10" id="KW-1133">Transmembrane helix</keyword>
<feature type="transmembrane region" description="Helical" evidence="10">
    <location>
        <begin position="81"/>
        <end position="99"/>
    </location>
</feature>
<dbReference type="InterPro" id="IPR050173">
    <property type="entry name" value="ABC_transporter_C-like"/>
</dbReference>
<feature type="transmembrane region" description="Helical" evidence="10">
    <location>
        <begin position="1251"/>
        <end position="1270"/>
    </location>
</feature>
<feature type="transmembrane region" description="Helical" evidence="10">
    <location>
        <begin position="306"/>
        <end position="329"/>
    </location>
</feature>
<dbReference type="CDD" id="cd18579">
    <property type="entry name" value="ABC_6TM_ABCC_D1"/>
    <property type="match status" value="1"/>
</dbReference>
<feature type="domain" description="ABC transporter" evidence="11">
    <location>
        <begin position="676"/>
        <end position="903"/>
    </location>
</feature>
<evidence type="ECO:0000256" key="3">
    <source>
        <dbReference type="ARBA" id="ARBA00022692"/>
    </source>
</evidence>
<dbReference type="Gene3D" id="1.20.1560.10">
    <property type="entry name" value="ABC transporter type 1, transmembrane domain"/>
    <property type="match status" value="2"/>
</dbReference>
<keyword evidence="5" id="KW-0547">Nucleotide-binding</keyword>
<keyword evidence="6" id="KW-0067">ATP-binding</keyword>
<feature type="transmembrane region" description="Helical" evidence="10">
    <location>
        <begin position="28"/>
        <end position="49"/>
    </location>
</feature>
<feature type="transmembrane region" description="Helical" evidence="10">
    <location>
        <begin position="482"/>
        <end position="503"/>
    </location>
</feature>
<dbReference type="InterPro" id="IPR011527">
    <property type="entry name" value="ABC1_TM_dom"/>
</dbReference>
<dbReference type="CDD" id="cd03244">
    <property type="entry name" value="ABCC_MRP_domain2"/>
    <property type="match status" value="1"/>
</dbReference>
<feature type="transmembrane region" description="Helical" evidence="10">
    <location>
        <begin position="1062"/>
        <end position="1087"/>
    </location>
</feature>